<dbReference type="Proteomes" id="UP000756346">
    <property type="component" value="Unassembled WGS sequence"/>
</dbReference>
<evidence type="ECO:0000256" key="1">
    <source>
        <dbReference type="SAM" id="MobiDB-lite"/>
    </source>
</evidence>
<dbReference type="GeneID" id="70184969"/>
<protein>
    <recommendedName>
        <fullName evidence="4">N-acetylglutamate synthase</fullName>
    </recommendedName>
</protein>
<evidence type="ECO:0000313" key="2">
    <source>
        <dbReference type="EMBL" id="KAH7017986.1"/>
    </source>
</evidence>
<evidence type="ECO:0008006" key="4">
    <source>
        <dbReference type="Google" id="ProtNLM"/>
    </source>
</evidence>
<reference evidence="2" key="1">
    <citation type="journal article" date="2021" name="Nat. Commun.">
        <title>Genetic determinants of endophytism in the Arabidopsis root mycobiome.</title>
        <authorList>
            <person name="Mesny F."/>
            <person name="Miyauchi S."/>
            <person name="Thiergart T."/>
            <person name="Pickel B."/>
            <person name="Atanasova L."/>
            <person name="Karlsson M."/>
            <person name="Huettel B."/>
            <person name="Barry K.W."/>
            <person name="Haridas S."/>
            <person name="Chen C."/>
            <person name="Bauer D."/>
            <person name="Andreopoulos W."/>
            <person name="Pangilinan J."/>
            <person name="LaButti K."/>
            <person name="Riley R."/>
            <person name="Lipzen A."/>
            <person name="Clum A."/>
            <person name="Drula E."/>
            <person name="Henrissat B."/>
            <person name="Kohler A."/>
            <person name="Grigoriev I.V."/>
            <person name="Martin F.M."/>
            <person name="Hacquard S."/>
        </authorList>
    </citation>
    <scope>NUCLEOTIDE SEQUENCE</scope>
    <source>
        <strain evidence="2">MPI-CAGE-CH-0230</strain>
    </source>
</reference>
<comment type="caution">
    <text evidence="2">The sequence shown here is derived from an EMBL/GenBank/DDBJ whole genome shotgun (WGS) entry which is preliminary data.</text>
</comment>
<keyword evidence="3" id="KW-1185">Reference proteome</keyword>
<gene>
    <name evidence="2" type="ORF">B0I36DRAFT_335125</name>
</gene>
<dbReference type="OrthoDB" id="4683059at2759"/>
<proteinExistence type="predicted"/>
<dbReference type="RefSeq" id="XP_046006253.1">
    <property type="nucleotide sequence ID" value="XM_046155423.1"/>
</dbReference>
<feature type="region of interest" description="Disordered" evidence="1">
    <location>
        <begin position="103"/>
        <end position="122"/>
    </location>
</feature>
<evidence type="ECO:0000313" key="3">
    <source>
        <dbReference type="Proteomes" id="UP000756346"/>
    </source>
</evidence>
<dbReference type="EMBL" id="JAGTJQ010000011">
    <property type="protein sequence ID" value="KAH7017986.1"/>
    <property type="molecule type" value="Genomic_DNA"/>
</dbReference>
<name>A0A9P9BK20_9PEZI</name>
<feature type="compositionally biased region" description="Polar residues" evidence="1">
    <location>
        <begin position="104"/>
        <end position="115"/>
    </location>
</feature>
<feature type="region of interest" description="Disordered" evidence="1">
    <location>
        <begin position="1"/>
        <end position="22"/>
    </location>
</feature>
<dbReference type="InterPro" id="IPR058595">
    <property type="entry name" value="Avidin-like"/>
</dbReference>
<dbReference type="Pfam" id="PF26421">
    <property type="entry name" value="Avidin_like"/>
    <property type="match status" value="1"/>
</dbReference>
<sequence>MGSQQVSYDGRTFRSASNTENGEVSSATVFHYHQDGKIVWAEYGGGSIARGFLIATVQTDKDNKHTLDARYEHVNVAGELMTGRCRSTPEILEDGRIRLHEDWQWTSGDGSSGQSIVEEEKK</sequence>
<organism evidence="2 3">
    <name type="scientific">Microdochium trichocladiopsis</name>
    <dbReference type="NCBI Taxonomy" id="1682393"/>
    <lineage>
        <taxon>Eukaryota</taxon>
        <taxon>Fungi</taxon>
        <taxon>Dikarya</taxon>
        <taxon>Ascomycota</taxon>
        <taxon>Pezizomycotina</taxon>
        <taxon>Sordariomycetes</taxon>
        <taxon>Xylariomycetidae</taxon>
        <taxon>Xylariales</taxon>
        <taxon>Microdochiaceae</taxon>
        <taxon>Microdochium</taxon>
    </lineage>
</organism>
<dbReference type="AlphaFoldDB" id="A0A9P9BK20"/>
<accession>A0A9P9BK20</accession>